<feature type="transmembrane region" description="Helical" evidence="6">
    <location>
        <begin position="99"/>
        <end position="119"/>
    </location>
</feature>
<evidence type="ECO:0000256" key="3">
    <source>
        <dbReference type="ARBA" id="ARBA00022692"/>
    </source>
</evidence>
<evidence type="ECO:0000256" key="1">
    <source>
        <dbReference type="ARBA" id="ARBA00004141"/>
    </source>
</evidence>
<feature type="transmembrane region" description="Helical" evidence="6">
    <location>
        <begin position="131"/>
        <end position="151"/>
    </location>
</feature>
<evidence type="ECO:0000256" key="2">
    <source>
        <dbReference type="ARBA" id="ARBA00022448"/>
    </source>
</evidence>
<evidence type="ECO:0000313" key="7">
    <source>
        <dbReference type="EMBL" id="SFT33508.1"/>
    </source>
</evidence>
<feature type="transmembrane region" description="Helical" evidence="6">
    <location>
        <begin position="163"/>
        <end position="182"/>
    </location>
</feature>
<accession>A0A1I6X545</accession>
<keyword evidence="3 6" id="KW-0812">Transmembrane</keyword>
<evidence type="ECO:0000256" key="4">
    <source>
        <dbReference type="ARBA" id="ARBA00022989"/>
    </source>
</evidence>
<reference evidence="8" key="1">
    <citation type="submission" date="2016-10" db="EMBL/GenBank/DDBJ databases">
        <authorList>
            <person name="Varghese N."/>
            <person name="Submissions S."/>
        </authorList>
    </citation>
    <scope>NUCLEOTIDE SEQUENCE [LARGE SCALE GENOMIC DNA]</scope>
    <source>
        <strain evidence="8">DSM 46136</strain>
    </source>
</reference>
<dbReference type="Proteomes" id="UP000199546">
    <property type="component" value="Unassembled WGS sequence"/>
</dbReference>
<dbReference type="PANTHER" id="PTHR43385">
    <property type="entry name" value="RIBOFLAVIN TRANSPORTER RIBJ"/>
    <property type="match status" value="1"/>
</dbReference>
<dbReference type="InterPro" id="IPR052983">
    <property type="entry name" value="MFS_Riboflavin_Transporter"/>
</dbReference>
<evidence type="ECO:0008006" key="9">
    <source>
        <dbReference type="Google" id="ProtNLM"/>
    </source>
</evidence>
<keyword evidence="5 6" id="KW-0472">Membrane</keyword>
<dbReference type="EMBL" id="FPBA01000001">
    <property type="protein sequence ID" value="SFT33508.1"/>
    <property type="molecule type" value="Genomic_DNA"/>
</dbReference>
<dbReference type="RefSeq" id="WP_217644444.1">
    <property type="nucleotide sequence ID" value="NZ_FPBA01000001.1"/>
</dbReference>
<sequence length="188" mass="18241">MPPEARSREFLALSAALTLTALGLYATSLTLIPLLTGRGFSPALAATTFGLLGAGQLLGRVVYGPLSAHTSPTGRTVALIGASALALGVLAVLTGPPAALVAAAVALGAVRGACTLLQATAVADRWGTAHYGTLSGLFAAPITAATALAPWAGTALAEAVGSYAAAAAVLAALVLTAVGLAWSARGNG</sequence>
<evidence type="ECO:0000313" key="8">
    <source>
        <dbReference type="Proteomes" id="UP000199546"/>
    </source>
</evidence>
<feature type="transmembrane region" description="Helical" evidence="6">
    <location>
        <begin position="42"/>
        <end position="63"/>
    </location>
</feature>
<keyword evidence="2" id="KW-0813">Transport</keyword>
<gene>
    <name evidence="7" type="ORF">SAMN05660657_00143</name>
</gene>
<comment type="subcellular location">
    <subcellularLocation>
        <location evidence="1">Membrane</location>
        <topology evidence="1">Multi-pass membrane protein</topology>
    </subcellularLocation>
</comment>
<dbReference type="AlphaFoldDB" id="A0A1I6X545"/>
<protein>
    <recommendedName>
        <fullName evidence="9">Major Facilitator Superfamily protein</fullName>
    </recommendedName>
</protein>
<dbReference type="STRING" id="1296565.SAMN05660657_00143"/>
<dbReference type="SUPFAM" id="SSF103473">
    <property type="entry name" value="MFS general substrate transporter"/>
    <property type="match status" value="1"/>
</dbReference>
<dbReference type="GO" id="GO:0016020">
    <property type="term" value="C:membrane"/>
    <property type="evidence" value="ECO:0007669"/>
    <property type="project" value="UniProtKB-SubCell"/>
</dbReference>
<name>A0A1I6X545_9ACTN</name>
<dbReference type="InterPro" id="IPR036259">
    <property type="entry name" value="MFS_trans_sf"/>
</dbReference>
<dbReference type="PANTHER" id="PTHR43385:SF1">
    <property type="entry name" value="RIBOFLAVIN TRANSPORTER RIBJ"/>
    <property type="match status" value="1"/>
</dbReference>
<dbReference type="Gene3D" id="1.20.1250.20">
    <property type="entry name" value="MFS general substrate transporter like domains"/>
    <property type="match status" value="1"/>
</dbReference>
<organism evidence="7 8">
    <name type="scientific">Geodermatophilus amargosae</name>
    <dbReference type="NCBI Taxonomy" id="1296565"/>
    <lineage>
        <taxon>Bacteria</taxon>
        <taxon>Bacillati</taxon>
        <taxon>Actinomycetota</taxon>
        <taxon>Actinomycetes</taxon>
        <taxon>Geodermatophilales</taxon>
        <taxon>Geodermatophilaceae</taxon>
        <taxon>Geodermatophilus</taxon>
    </lineage>
</organism>
<keyword evidence="4 6" id="KW-1133">Transmembrane helix</keyword>
<evidence type="ECO:0000256" key="6">
    <source>
        <dbReference type="SAM" id="Phobius"/>
    </source>
</evidence>
<evidence type="ECO:0000256" key="5">
    <source>
        <dbReference type="ARBA" id="ARBA00023136"/>
    </source>
</evidence>
<keyword evidence="8" id="KW-1185">Reference proteome</keyword>
<proteinExistence type="predicted"/>